<evidence type="ECO:0000313" key="3">
    <source>
        <dbReference type="Proteomes" id="UP000694389"/>
    </source>
</evidence>
<accession>A0A8C4DKS8</accession>
<organism evidence="2 3">
    <name type="scientific">Dicentrarchus labrax</name>
    <name type="common">European seabass</name>
    <name type="synonym">Morone labrax</name>
    <dbReference type="NCBI Taxonomy" id="13489"/>
    <lineage>
        <taxon>Eukaryota</taxon>
        <taxon>Metazoa</taxon>
        <taxon>Chordata</taxon>
        <taxon>Craniata</taxon>
        <taxon>Vertebrata</taxon>
        <taxon>Euteleostomi</taxon>
        <taxon>Actinopterygii</taxon>
        <taxon>Neopterygii</taxon>
        <taxon>Teleostei</taxon>
        <taxon>Neoteleostei</taxon>
        <taxon>Acanthomorphata</taxon>
        <taxon>Eupercaria</taxon>
        <taxon>Moronidae</taxon>
        <taxon>Dicentrarchus</taxon>
    </lineage>
</organism>
<dbReference type="Proteomes" id="UP000694389">
    <property type="component" value="Unassembled WGS sequence"/>
</dbReference>
<feature type="region of interest" description="Disordered" evidence="1">
    <location>
        <begin position="20"/>
        <end position="65"/>
    </location>
</feature>
<keyword evidence="3" id="KW-1185">Reference proteome</keyword>
<protein>
    <submittedName>
        <fullName evidence="2">Uncharacterized protein</fullName>
    </submittedName>
</protein>
<name>A0A8C4DKS8_DICLA</name>
<evidence type="ECO:0000313" key="2">
    <source>
        <dbReference type="Ensembl" id="ENSDLAP00005005376.1"/>
    </source>
</evidence>
<sequence>RTVSDWLQRFSMSTRSLTPSTTIWTSSTSEKPRRSALEMSKTPPTAAVSTPPGSEGQGSTLVSPVQKRVKTSLMLPPFCMLMTRRWSSSFTHTRNVLLSLCLQARVDG</sequence>
<reference evidence="2" key="1">
    <citation type="submission" date="2025-08" db="UniProtKB">
        <authorList>
            <consortium name="Ensembl"/>
        </authorList>
    </citation>
    <scope>IDENTIFICATION</scope>
</reference>
<dbReference type="Ensembl" id="ENSDLAT00005005570.2">
    <property type="protein sequence ID" value="ENSDLAP00005005376.1"/>
    <property type="gene ID" value="ENSDLAG00005002426.2"/>
</dbReference>
<evidence type="ECO:0000256" key="1">
    <source>
        <dbReference type="SAM" id="MobiDB-lite"/>
    </source>
</evidence>
<proteinExistence type="predicted"/>
<dbReference type="AlphaFoldDB" id="A0A8C4DKS8"/>
<reference evidence="2" key="2">
    <citation type="submission" date="2025-09" db="UniProtKB">
        <authorList>
            <consortium name="Ensembl"/>
        </authorList>
    </citation>
    <scope>IDENTIFICATION</scope>
</reference>
<feature type="compositionally biased region" description="Low complexity" evidence="1">
    <location>
        <begin position="20"/>
        <end position="29"/>
    </location>
</feature>
<feature type="compositionally biased region" description="Polar residues" evidence="1">
    <location>
        <begin position="47"/>
        <end position="63"/>
    </location>
</feature>